<dbReference type="PANTHER" id="PTHR42785:SF1">
    <property type="entry name" value="DNA TOPOISOMERASE"/>
    <property type="match status" value="1"/>
</dbReference>
<dbReference type="SUPFAM" id="SSF57783">
    <property type="entry name" value="Zinc beta-ribbon"/>
    <property type="match status" value="3"/>
</dbReference>
<dbReference type="GO" id="GO:0006265">
    <property type="term" value="P:DNA topological change"/>
    <property type="evidence" value="ECO:0007669"/>
    <property type="project" value="InterPro"/>
</dbReference>
<feature type="domain" description="DNA topoisomerase type IA zn finger" evidence="1">
    <location>
        <begin position="69"/>
        <end position="104"/>
    </location>
</feature>
<accession>A0A420ENA3</accession>
<evidence type="ECO:0000259" key="1">
    <source>
        <dbReference type="Pfam" id="PF01396"/>
    </source>
</evidence>
<feature type="domain" description="DNA topoisomerase type IA zn finger" evidence="1">
    <location>
        <begin position="114"/>
        <end position="151"/>
    </location>
</feature>
<proteinExistence type="predicted"/>
<keyword evidence="3" id="KW-1185">Reference proteome</keyword>
<dbReference type="RefSeq" id="WP_120353002.1">
    <property type="nucleotide sequence ID" value="NZ_RAQO01000001.1"/>
</dbReference>
<dbReference type="InterPro" id="IPR000380">
    <property type="entry name" value="Topo_IA"/>
</dbReference>
<protein>
    <recommendedName>
        <fullName evidence="1">DNA topoisomerase type IA zn finger domain-containing protein</fullName>
    </recommendedName>
</protein>
<dbReference type="Pfam" id="PF01396">
    <property type="entry name" value="Zn_ribbon_Top1"/>
    <property type="match status" value="4"/>
</dbReference>
<dbReference type="OrthoDB" id="6412825at2"/>
<dbReference type="GO" id="GO:0005694">
    <property type="term" value="C:chromosome"/>
    <property type="evidence" value="ECO:0007669"/>
    <property type="project" value="InterPro"/>
</dbReference>
<comment type="caution">
    <text evidence="2">The sequence shown here is derived from an EMBL/GenBank/DDBJ whole genome shotgun (WGS) entry which is preliminary data.</text>
</comment>
<evidence type="ECO:0000313" key="3">
    <source>
        <dbReference type="Proteomes" id="UP000286482"/>
    </source>
</evidence>
<feature type="domain" description="DNA topoisomerase type IA zn finger" evidence="1">
    <location>
        <begin position="154"/>
        <end position="179"/>
    </location>
</feature>
<name>A0A420ENA3_9ALTE</name>
<dbReference type="Gene3D" id="3.30.65.10">
    <property type="entry name" value="Bacterial Topoisomerase I, domain 1"/>
    <property type="match status" value="3"/>
</dbReference>
<dbReference type="GO" id="GO:0003917">
    <property type="term" value="F:DNA topoisomerase type I (single strand cut, ATP-independent) activity"/>
    <property type="evidence" value="ECO:0007669"/>
    <property type="project" value="InterPro"/>
</dbReference>
<dbReference type="GO" id="GO:0003677">
    <property type="term" value="F:DNA binding"/>
    <property type="evidence" value="ECO:0007669"/>
    <property type="project" value="InterPro"/>
</dbReference>
<reference evidence="2 3" key="1">
    <citation type="submission" date="2018-09" db="EMBL/GenBank/DDBJ databases">
        <authorList>
            <person name="Wang Z."/>
        </authorList>
    </citation>
    <scope>NUCLEOTIDE SEQUENCE [LARGE SCALE GENOMIC DNA]</scope>
    <source>
        <strain evidence="2 3">ALS 81</strain>
    </source>
</reference>
<sequence>MSKDDKPLFSAHEHALEQAFDTCPKCGQPLVHRSGKSGAFLGCSAYPSCDYIRSSHPHDSSVEKVLEGSECPKCKSELMIRQGRYGMFIACSNFPECHHIESQQSQTNTTAEPTCPSCGKGKLVSRNSRFGKTFYACDGYPKCKYALNDKPIEQACPECDWPLLIEKKTAQGRRLQCAQKNCAYKGPILD</sequence>
<dbReference type="AlphaFoldDB" id="A0A420ENA3"/>
<dbReference type="Proteomes" id="UP000286482">
    <property type="component" value="Unassembled WGS sequence"/>
</dbReference>
<dbReference type="PANTHER" id="PTHR42785">
    <property type="entry name" value="DNA TOPOISOMERASE, TYPE IA, CORE"/>
    <property type="match status" value="1"/>
</dbReference>
<feature type="domain" description="DNA topoisomerase type IA zn finger" evidence="1">
    <location>
        <begin position="22"/>
        <end position="56"/>
    </location>
</feature>
<dbReference type="EMBL" id="RAQO01000001">
    <property type="protein sequence ID" value="RKF22199.1"/>
    <property type="molecule type" value="Genomic_DNA"/>
</dbReference>
<gene>
    <name evidence="2" type="ORF">DBZ36_00705</name>
</gene>
<dbReference type="InterPro" id="IPR013498">
    <property type="entry name" value="Topo_IA_Znf"/>
</dbReference>
<organism evidence="2 3">
    <name type="scientific">Alginatibacterium sediminis</name>
    <dbReference type="NCBI Taxonomy" id="2164068"/>
    <lineage>
        <taxon>Bacteria</taxon>
        <taxon>Pseudomonadati</taxon>
        <taxon>Pseudomonadota</taxon>
        <taxon>Gammaproteobacteria</taxon>
        <taxon>Alteromonadales</taxon>
        <taxon>Alteromonadaceae</taxon>
        <taxon>Alginatibacterium</taxon>
    </lineage>
</organism>
<evidence type="ECO:0000313" key="2">
    <source>
        <dbReference type="EMBL" id="RKF22199.1"/>
    </source>
</evidence>